<dbReference type="EMBL" id="RCHU02000017">
    <property type="protein sequence ID" value="KAL3568495.1"/>
    <property type="molecule type" value="Genomic_DNA"/>
</dbReference>
<comment type="caution">
    <text evidence="1">The sequence shown here is derived from an EMBL/GenBank/DDBJ whole genome shotgun (WGS) entry which is preliminary data.</text>
</comment>
<evidence type="ECO:0000313" key="1">
    <source>
        <dbReference type="EMBL" id="KAL3568495.1"/>
    </source>
</evidence>
<sequence length="99" mass="10516">MVALRFILVRAAVLLAICDQLPVVGGAGCTAVAINIKVDIDFQSPCNRRRKLAREKKRKKTEKSTLLLKLNRAAVLLAICDQLPVVGGAGCTAVVGESS</sequence>
<organism evidence="1 2">
    <name type="scientific">Populus alba</name>
    <name type="common">White poplar</name>
    <dbReference type="NCBI Taxonomy" id="43335"/>
    <lineage>
        <taxon>Eukaryota</taxon>
        <taxon>Viridiplantae</taxon>
        <taxon>Streptophyta</taxon>
        <taxon>Embryophyta</taxon>
        <taxon>Tracheophyta</taxon>
        <taxon>Spermatophyta</taxon>
        <taxon>Magnoliopsida</taxon>
        <taxon>eudicotyledons</taxon>
        <taxon>Gunneridae</taxon>
        <taxon>Pentapetalae</taxon>
        <taxon>rosids</taxon>
        <taxon>fabids</taxon>
        <taxon>Malpighiales</taxon>
        <taxon>Salicaceae</taxon>
        <taxon>Saliceae</taxon>
        <taxon>Populus</taxon>
    </lineage>
</organism>
<gene>
    <name evidence="1" type="ORF">D5086_031146</name>
</gene>
<accession>A0ACC4AQI1</accession>
<reference evidence="1 2" key="1">
    <citation type="journal article" date="2024" name="Plant Biotechnol. J.">
        <title>Genome and CRISPR/Cas9 system of a widespread forest tree (Populus alba) in the world.</title>
        <authorList>
            <person name="Liu Y.J."/>
            <person name="Jiang P.F."/>
            <person name="Han X.M."/>
            <person name="Li X.Y."/>
            <person name="Wang H.M."/>
            <person name="Wang Y.J."/>
            <person name="Wang X.X."/>
            <person name="Zeng Q.Y."/>
        </authorList>
    </citation>
    <scope>NUCLEOTIDE SEQUENCE [LARGE SCALE GENOMIC DNA]</scope>
    <source>
        <strain evidence="2">cv. PAL-ZL1</strain>
    </source>
</reference>
<name>A0ACC4AQI1_POPAL</name>
<proteinExistence type="predicted"/>
<protein>
    <submittedName>
        <fullName evidence="1">Uncharacterized protein</fullName>
    </submittedName>
</protein>
<dbReference type="Proteomes" id="UP000309997">
    <property type="component" value="Unassembled WGS sequence"/>
</dbReference>
<keyword evidence="2" id="KW-1185">Reference proteome</keyword>
<evidence type="ECO:0000313" key="2">
    <source>
        <dbReference type="Proteomes" id="UP000309997"/>
    </source>
</evidence>